<accession>A0A6N9NJQ7</accession>
<comment type="caution">
    <text evidence="1">The sequence shown here is derived from an EMBL/GenBank/DDBJ whole genome shotgun (WGS) entry which is preliminary data.</text>
</comment>
<dbReference type="EMBL" id="WWNE01000006">
    <property type="protein sequence ID" value="NBG66153.1"/>
    <property type="molecule type" value="Genomic_DNA"/>
</dbReference>
<sequence>MSIYEIIGSIVSNEGMAKAIAEQKGRFLESESNFIPQKCRRFSIPVSKPILNFFERGSTLIMTGGLKGKGLYRVINFPKSSIIDVLQILV</sequence>
<reference evidence="1 2" key="1">
    <citation type="submission" date="2019-12" db="EMBL/GenBank/DDBJ databases">
        <authorList>
            <person name="Zhao J."/>
        </authorList>
    </citation>
    <scope>NUCLEOTIDE SEQUENCE [LARGE SCALE GENOMIC DNA]</scope>
    <source>
        <strain evidence="1 2">S-15</strain>
    </source>
</reference>
<dbReference type="AlphaFoldDB" id="A0A6N9NJQ7"/>
<dbReference type="RefSeq" id="WP_160633095.1">
    <property type="nucleotide sequence ID" value="NZ_WWNE01000006.1"/>
</dbReference>
<evidence type="ECO:0000313" key="2">
    <source>
        <dbReference type="Proteomes" id="UP000470771"/>
    </source>
</evidence>
<dbReference type="Proteomes" id="UP000470771">
    <property type="component" value="Unassembled WGS sequence"/>
</dbReference>
<protein>
    <submittedName>
        <fullName evidence="1">Uncharacterized protein</fullName>
    </submittedName>
</protein>
<organism evidence="1 2">
    <name type="scientific">Acidiluteibacter ferrifornacis</name>
    <dbReference type="NCBI Taxonomy" id="2692424"/>
    <lineage>
        <taxon>Bacteria</taxon>
        <taxon>Pseudomonadati</taxon>
        <taxon>Bacteroidota</taxon>
        <taxon>Flavobacteriia</taxon>
        <taxon>Flavobacteriales</taxon>
        <taxon>Cryomorphaceae</taxon>
        <taxon>Acidiluteibacter</taxon>
    </lineage>
</organism>
<keyword evidence="2" id="KW-1185">Reference proteome</keyword>
<name>A0A6N9NJQ7_9FLAO</name>
<evidence type="ECO:0000313" key="1">
    <source>
        <dbReference type="EMBL" id="NBG66153.1"/>
    </source>
</evidence>
<gene>
    <name evidence="1" type="ORF">GQN54_08475</name>
</gene>
<proteinExistence type="predicted"/>